<dbReference type="EMBL" id="ASGP02000008">
    <property type="protein sequence ID" value="KAH9493866.1"/>
    <property type="molecule type" value="Genomic_DNA"/>
</dbReference>
<reference evidence="1" key="1">
    <citation type="submission" date="2013-05" db="EMBL/GenBank/DDBJ databases">
        <authorList>
            <person name="Yim A.K.Y."/>
            <person name="Chan T.F."/>
            <person name="Ji K.M."/>
            <person name="Liu X.Y."/>
            <person name="Zhou J.W."/>
            <person name="Li R.Q."/>
            <person name="Yang K.Y."/>
            <person name="Li J."/>
            <person name="Li M."/>
            <person name="Law P.T.W."/>
            <person name="Wu Y.L."/>
            <person name="Cai Z.L."/>
            <person name="Qin H."/>
            <person name="Bao Y."/>
            <person name="Leung R.K.K."/>
            <person name="Ng P.K.S."/>
            <person name="Zou J."/>
            <person name="Zhong X.J."/>
            <person name="Ran P.X."/>
            <person name="Zhong N.S."/>
            <person name="Liu Z.G."/>
            <person name="Tsui S.K.W."/>
        </authorList>
    </citation>
    <scope>NUCLEOTIDE SEQUENCE</scope>
    <source>
        <strain evidence="1">Derf</strain>
        <tissue evidence="1">Whole organism</tissue>
    </source>
</reference>
<dbReference type="Proteomes" id="UP000790347">
    <property type="component" value="Unassembled WGS sequence"/>
</dbReference>
<organism evidence="1 2">
    <name type="scientific">Dermatophagoides farinae</name>
    <name type="common">American house dust mite</name>
    <dbReference type="NCBI Taxonomy" id="6954"/>
    <lineage>
        <taxon>Eukaryota</taxon>
        <taxon>Metazoa</taxon>
        <taxon>Ecdysozoa</taxon>
        <taxon>Arthropoda</taxon>
        <taxon>Chelicerata</taxon>
        <taxon>Arachnida</taxon>
        <taxon>Acari</taxon>
        <taxon>Acariformes</taxon>
        <taxon>Sarcoptiformes</taxon>
        <taxon>Astigmata</taxon>
        <taxon>Psoroptidia</taxon>
        <taxon>Analgoidea</taxon>
        <taxon>Pyroglyphidae</taxon>
        <taxon>Dermatophagoidinae</taxon>
        <taxon>Dermatophagoides</taxon>
    </lineage>
</organism>
<keyword evidence="2" id="KW-1185">Reference proteome</keyword>
<evidence type="ECO:0000313" key="2">
    <source>
        <dbReference type="Proteomes" id="UP000790347"/>
    </source>
</evidence>
<proteinExistence type="predicted"/>
<comment type="caution">
    <text evidence="1">The sequence shown here is derived from an EMBL/GenBank/DDBJ whole genome shotgun (WGS) entry which is preliminary data.</text>
</comment>
<protein>
    <submittedName>
        <fullName evidence="1">Uncharacterized protein</fullName>
    </submittedName>
</protein>
<evidence type="ECO:0000313" key="1">
    <source>
        <dbReference type="EMBL" id="KAH9493866.1"/>
    </source>
</evidence>
<reference evidence="1" key="2">
    <citation type="journal article" date="2022" name="Res Sq">
        <title>Comparative Genomics Reveals Insights into the Divergent Evolution of Astigmatic Mites and Household Pest Adaptations.</title>
        <authorList>
            <person name="Xiong Q."/>
            <person name="Wan A.T.-Y."/>
            <person name="Liu X.-Y."/>
            <person name="Fung C.S.-H."/>
            <person name="Xiao X."/>
            <person name="Malainual N."/>
            <person name="Hou J."/>
            <person name="Wang L."/>
            <person name="Wang M."/>
            <person name="Yang K."/>
            <person name="Cui Y."/>
            <person name="Leung E."/>
            <person name="Nong W."/>
            <person name="Shin S.-K."/>
            <person name="Au S."/>
            <person name="Jeong K.Y."/>
            <person name="Chew F.T."/>
            <person name="Hui J."/>
            <person name="Leung T.F."/>
            <person name="Tungtrongchitr A."/>
            <person name="Zhong N."/>
            <person name="Liu Z."/>
            <person name="Tsui S."/>
        </authorList>
    </citation>
    <scope>NUCLEOTIDE SEQUENCE</scope>
    <source>
        <strain evidence="1">Derf</strain>
        <tissue evidence="1">Whole organism</tissue>
    </source>
</reference>
<dbReference type="AlphaFoldDB" id="A0A922HIP4"/>
<name>A0A922HIP4_DERFA</name>
<gene>
    <name evidence="1" type="ORF">DERF_014594</name>
</gene>
<sequence length="82" mass="9574">MSDVNGHKWGKMMIIIKKYTYDLLLQSMVMSNMMINTLKKFFMNRTSVQEKVHLHPSTSNVEPNHQPHESFLIFVSTCSIND</sequence>
<accession>A0A922HIP4</accession>